<accession>A0A381IDF5</accession>
<reference evidence="1" key="1">
    <citation type="submission" date="2018-06" db="EMBL/GenBank/DDBJ databases">
        <authorList>
            <consortium name="Pathogen Informatics"/>
            <person name="Doyle S."/>
        </authorList>
    </citation>
    <scope>NUCLEOTIDE SEQUENCE</scope>
    <source>
        <strain evidence="1">NCTC13307</strain>
    </source>
</reference>
<evidence type="ECO:0000313" key="1">
    <source>
        <dbReference type="EMBL" id="SUY25915.1"/>
    </source>
</evidence>
<gene>
    <name evidence="1" type="ORF">NCTC13307_03280</name>
</gene>
<sequence length="33" mass="3834">MGTNIFNKEYVFLNVDAKSKVEVLKFISKKLKT</sequence>
<organism evidence="1">
    <name type="scientific">Clostridioides difficile</name>
    <name type="common">Peptoclostridium difficile</name>
    <dbReference type="NCBI Taxonomy" id="1496"/>
    <lineage>
        <taxon>Bacteria</taxon>
        <taxon>Bacillati</taxon>
        <taxon>Bacillota</taxon>
        <taxon>Clostridia</taxon>
        <taxon>Peptostreptococcales</taxon>
        <taxon>Peptostreptococcaceae</taxon>
        <taxon>Clostridioides</taxon>
    </lineage>
</organism>
<dbReference type="EMBL" id="UFWD01000001">
    <property type="protein sequence ID" value="SUY25915.1"/>
    <property type="molecule type" value="Genomic_DNA"/>
</dbReference>
<dbReference type="AlphaFoldDB" id="A0A381IDF5"/>
<name>A0A381IDF5_CLODI</name>
<protein>
    <submittedName>
        <fullName evidence="1">Pts system transporter subunit IIA</fullName>
    </submittedName>
</protein>
<proteinExistence type="predicted"/>